<evidence type="ECO:0000256" key="2">
    <source>
        <dbReference type="ARBA" id="ARBA00009045"/>
    </source>
</evidence>
<dbReference type="InterPro" id="IPR022764">
    <property type="entry name" value="Peptidase_S54_rhomboid_dom"/>
</dbReference>
<dbReference type="Proteomes" id="UP000287756">
    <property type="component" value="Chromosome"/>
</dbReference>
<dbReference type="PANTHER" id="PTHR43731">
    <property type="entry name" value="RHOMBOID PROTEASE"/>
    <property type="match status" value="1"/>
</dbReference>
<feature type="repeat" description="TPR" evidence="7">
    <location>
        <begin position="465"/>
        <end position="498"/>
    </location>
</feature>
<evidence type="ECO:0000256" key="5">
    <source>
        <dbReference type="ARBA" id="ARBA00022989"/>
    </source>
</evidence>
<feature type="repeat" description="TPR" evidence="7">
    <location>
        <begin position="431"/>
        <end position="464"/>
    </location>
</feature>
<evidence type="ECO:0000313" key="11">
    <source>
        <dbReference type="Proteomes" id="UP000287756"/>
    </source>
</evidence>
<dbReference type="AlphaFoldDB" id="A0A410MHM4"/>
<dbReference type="SUPFAM" id="SSF144091">
    <property type="entry name" value="Rhomboid-like"/>
    <property type="match status" value="1"/>
</dbReference>
<dbReference type="GO" id="GO:0006508">
    <property type="term" value="P:proteolysis"/>
    <property type="evidence" value="ECO:0007669"/>
    <property type="project" value="UniProtKB-KW"/>
</dbReference>
<comment type="similarity">
    <text evidence="2">Belongs to the peptidase S54 family.</text>
</comment>
<comment type="subcellular location">
    <subcellularLocation>
        <location evidence="1">Membrane</location>
        <topology evidence="1">Multi-pass membrane protein</topology>
    </subcellularLocation>
</comment>
<dbReference type="OrthoDB" id="9813074at2"/>
<dbReference type="PROSITE" id="PS50005">
    <property type="entry name" value="TPR"/>
    <property type="match status" value="2"/>
</dbReference>
<organism evidence="10 11">
    <name type="scientific">Halobacillus litoralis</name>
    <dbReference type="NCBI Taxonomy" id="45668"/>
    <lineage>
        <taxon>Bacteria</taxon>
        <taxon>Bacillati</taxon>
        <taxon>Bacillota</taxon>
        <taxon>Bacilli</taxon>
        <taxon>Bacillales</taxon>
        <taxon>Bacillaceae</taxon>
        <taxon>Halobacillus</taxon>
    </lineage>
</organism>
<keyword evidence="4" id="KW-0378">Hydrolase</keyword>
<dbReference type="InterPro" id="IPR050925">
    <property type="entry name" value="Rhomboid_protease_S54"/>
</dbReference>
<feature type="transmembrane region" description="Helical" evidence="8">
    <location>
        <begin position="341"/>
        <end position="359"/>
    </location>
</feature>
<keyword evidence="5 8" id="KW-1133">Transmembrane helix</keyword>
<reference evidence="10 11" key="1">
    <citation type="submission" date="2018-01" db="EMBL/GenBank/DDBJ databases">
        <title>The whole genome sequencing and assembly of Halobacillus litoralis ERB031 strain.</title>
        <authorList>
            <person name="Lee S.-J."/>
            <person name="Park M.-K."/>
            <person name="Kim J.-Y."/>
            <person name="Lee Y.-J."/>
            <person name="Yi H."/>
            <person name="Bahn Y.-S."/>
            <person name="Kim J.F."/>
            <person name="Lee D.-W."/>
        </authorList>
    </citation>
    <scope>NUCLEOTIDE SEQUENCE [LARGE SCALE GENOMIC DNA]</scope>
    <source>
        <strain evidence="10 11">ERB 031</strain>
    </source>
</reference>
<dbReference type="Gene3D" id="1.20.1540.10">
    <property type="entry name" value="Rhomboid-like"/>
    <property type="match status" value="1"/>
</dbReference>
<evidence type="ECO:0000256" key="6">
    <source>
        <dbReference type="ARBA" id="ARBA00023136"/>
    </source>
</evidence>
<evidence type="ECO:0000256" key="1">
    <source>
        <dbReference type="ARBA" id="ARBA00004141"/>
    </source>
</evidence>
<gene>
    <name evidence="10" type="ORF">HLI_19230</name>
</gene>
<evidence type="ECO:0000313" key="10">
    <source>
        <dbReference type="EMBL" id="QAS54190.1"/>
    </source>
</evidence>
<feature type="transmembrane region" description="Helical" evidence="8">
    <location>
        <begin position="183"/>
        <end position="200"/>
    </location>
</feature>
<dbReference type="PANTHER" id="PTHR43731:SF14">
    <property type="entry name" value="PRESENILIN-ASSOCIATED RHOMBOID-LIKE PROTEIN, MITOCHONDRIAL"/>
    <property type="match status" value="1"/>
</dbReference>
<name>A0A410MHM4_9BACI</name>
<evidence type="ECO:0000259" key="9">
    <source>
        <dbReference type="Pfam" id="PF01694"/>
    </source>
</evidence>
<dbReference type="GO" id="GO:0016020">
    <property type="term" value="C:membrane"/>
    <property type="evidence" value="ECO:0007669"/>
    <property type="project" value="UniProtKB-SubCell"/>
</dbReference>
<dbReference type="SUPFAM" id="SSF48452">
    <property type="entry name" value="TPR-like"/>
    <property type="match status" value="1"/>
</dbReference>
<keyword evidence="6 8" id="KW-0472">Membrane</keyword>
<dbReference type="SMART" id="SM00028">
    <property type="entry name" value="TPR"/>
    <property type="match status" value="2"/>
</dbReference>
<evidence type="ECO:0000256" key="4">
    <source>
        <dbReference type="ARBA" id="ARBA00022801"/>
    </source>
</evidence>
<keyword evidence="3 8" id="KW-0812">Transmembrane</keyword>
<accession>A0A410MHM4</accession>
<feature type="transmembrane region" description="Helical" evidence="8">
    <location>
        <begin position="233"/>
        <end position="253"/>
    </location>
</feature>
<feature type="transmembrane region" description="Helical" evidence="8">
    <location>
        <begin position="319"/>
        <end position="335"/>
    </location>
</feature>
<dbReference type="Pfam" id="PF01694">
    <property type="entry name" value="Rhomboid"/>
    <property type="match status" value="1"/>
</dbReference>
<dbReference type="KEGG" id="hli:HLI_19230"/>
<feature type="domain" description="Peptidase S54 rhomboid" evidence="9">
    <location>
        <begin position="224"/>
        <end position="357"/>
    </location>
</feature>
<feature type="transmembrane region" description="Helical" evidence="8">
    <location>
        <begin position="289"/>
        <end position="307"/>
    </location>
</feature>
<evidence type="ECO:0000256" key="8">
    <source>
        <dbReference type="SAM" id="Phobius"/>
    </source>
</evidence>
<sequence>MFIQQEFYLWKLTYDLVIGQDFQVLHMNTEEGEVWLEKGSKWKTHVVRLKHKQINWRSELKRDVEATYEQLKNNRQLFRGGKVHLHSLYISEHPPVDEWEDITEQLPDSKIPTRLYYLSDSNKDKEKSRFYDTVGLNEPLIDQHINEQEMEAMIPYIKQQVVSQDRTQKKRMQSLFEFGKPRITYVLLMLNILIFTYVEWKGDSTSVLTLIEFGAKYNPAIISGEWWRIATSMFLHIGTLHLLMNMFALFYLGTAVEKIYGTWRFFVIYMLAGIFGGVASFMLNPHVAAGASGAIFGLFGALLYFGVQHKRLFFRTMGWNLLFIIGLNIVFGLLVPQVDNGAHMGGLIGGFLASALINMPGQKNKKLQSSAFLLYLIILGAMVFMGATSIFNGEQTLSQVQETQELNQKEAYDIVIEKTTAALDDPGEYEAELLFNRSYAYYQTEEIDRARKDLHAVIDLAPDMAEAHYNLALLYQSEGELEKAGEHAATAVDLKPDQEDFQNLNKELQ</sequence>
<dbReference type="EMBL" id="CP026118">
    <property type="protein sequence ID" value="QAS54190.1"/>
    <property type="molecule type" value="Genomic_DNA"/>
</dbReference>
<dbReference type="GO" id="GO:0004252">
    <property type="term" value="F:serine-type endopeptidase activity"/>
    <property type="evidence" value="ECO:0007669"/>
    <property type="project" value="InterPro"/>
</dbReference>
<dbReference type="Gene3D" id="1.25.40.10">
    <property type="entry name" value="Tetratricopeptide repeat domain"/>
    <property type="match status" value="1"/>
</dbReference>
<proteinExistence type="inferred from homology"/>
<dbReference type="Pfam" id="PF13181">
    <property type="entry name" value="TPR_8"/>
    <property type="match status" value="2"/>
</dbReference>
<evidence type="ECO:0000256" key="3">
    <source>
        <dbReference type="ARBA" id="ARBA00022692"/>
    </source>
</evidence>
<protein>
    <submittedName>
        <fullName evidence="10">Rhomboid family intramembrane serine protease</fullName>
    </submittedName>
</protein>
<keyword evidence="7" id="KW-0802">TPR repeat</keyword>
<keyword evidence="10" id="KW-0645">Protease</keyword>
<dbReference type="InterPro" id="IPR011990">
    <property type="entry name" value="TPR-like_helical_dom_sf"/>
</dbReference>
<feature type="transmembrane region" description="Helical" evidence="8">
    <location>
        <begin position="265"/>
        <end position="283"/>
    </location>
</feature>
<dbReference type="InterPro" id="IPR035952">
    <property type="entry name" value="Rhomboid-like_sf"/>
</dbReference>
<dbReference type="RefSeq" id="WP_128526457.1">
    <property type="nucleotide sequence ID" value="NZ_CANLVY010000005.1"/>
</dbReference>
<feature type="transmembrane region" description="Helical" evidence="8">
    <location>
        <begin position="371"/>
        <end position="391"/>
    </location>
</feature>
<dbReference type="InterPro" id="IPR019734">
    <property type="entry name" value="TPR_rpt"/>
</dbReference>
<evidence type="ECO:0000256" key="7">
    <source>
        <dbReference type="PROSITE-ProRule" id="PRU00339"/>
    </source>
</evidence>